<dbReference type="InterPro" id="IPR050967">
    <property type="entry name" value="Thiamine_Salvage_TenA"/>
</dbReference>
<dbReference type="PANTHER" id="PTHR43198:SF2">
    <property type="entry name" value="SI:CH1073-67J19.1-RELATED"/>
    <property type="match status" value="1"/>
</dbReference>
<proteinExistence type="predicted"/>
<accession>A0ABN2W7Y3</accession>
<comment type="caution">
    <text evidence="3">The sequence shown here is derived from an EMBL/GenBank/DDBJ whole genome shotgun (WGS) entry which is preliminary data.</text>
</comment>
<evidence type="ECO:0000256" key="1">
    <source>
        <dbReference type="ARBA" id="ARBA00004948"/>
    </source>
</evidence>
<name>A0ABN2W7Y3_9ACTN</name>
<sequence length="219" mass="24385">MIAERAWQAAQPWFATILEHPFVTGLEDGSLPQEAFSRYLVDDAHYLDRYARVLAQLSVRAVEARDVELFAVSAAGAVAAERALHTSWLGAHGIDPDGDQTPEPTATCRAYTGYLLEQAVSAPFDVAVAAVLPCFRVYAEVGRRLGQDLVPDHPYAEWIATYADPEFDAAVRRAEECLDRVVEHEDAAIAAYVTCTRFEWMFWDASWRGEAWPTPPANR</sequence>
<dbReference type="PANTHER" id="PTHR43198">
    <property type="entry name" value="BIFUNCTIONAL TH2 PROTEIN"/>
    <property type="match status" value="1"/>
</dbReference>
<keyword evidence="4" id="KW-1185">Reference proteome</keyword>
<dbReference type="InterPro" id="IPR016084">
    <property type="entry name" value="Haem_Oase-like_multi-hlx"/>
</dbReference>
<dbReference type="EMBL" id="BAAAPY010000017">
    <property type="protein sequence ID" value="GAA2085763.1"/>
    <property type="molecule type" value="Genomic_DNA"/>
</dbReference>
<dbReference type="CDD" id="cd19365">
    <property type="entry name" value="TenA_C-like"/>
    <property type="match status" value="1"/>
</dbReference>
<organism evidence="3 4">
    <name type="scientific">Aeromicrobium halocynthiae</name>
    <dbReference type="NCBI Taxonomy" id="560557"/>
    <lineage>
        <taxon>Bacteria</taxon>
        <taxon>Bacillati</taxon>
        <taxon>Actinomycetota</taxon>
        <taxon>Actinomycetes</taxon>
        <taxon>Propionibacteriales</taxon>
        <taxon>Nocardioidaceae</taxon>
        <taxon>Aeromicrobium</taxon>
    </lineage>
</organism>
<evidence type="ECO:0000313" key="3">
    <source>
        <dbReference type="EMBL" id="GAA2085763.1"/>
    </source>
</evidence>
<dbReference type="Gene3D" id="1.20.910.10">
    <property type="entry name" value="Heme oxygenase-like"/>
    <property type="match status" value="1"/>
</dbReference>
<comment type="pathway">
    <text evidence="1">Cofactor biosynthesis; thiamine diphosphate biosynthesis.</text>
</comment>
<reference evidence="3 4" key="1">
    <citation type="journal article" date="2019" name="Int. J. Syst. Evol. Microbiol.">
        <title>The Global Catalogue of Microorganisms (GCM) 10K type strain sequencing project: providing services to taxonomists for standard genome sequencing and annotation.</title>
        <authorList>
            <consortium name="The Broad Institute Genomics Platform"/>
            <consortium name="The Broad Institute Genome Sequencing Center for Infectious Disease"/>
            <person name="Wu L."/>
            <person name="Ma J."/>
        </authorList>
    </citation>
    <scope>NUCLEOTIDE SEQUENCE [LARGE SCALE GENOMIC DNA]</scope>
    <source>
        <strain evidence="3 4">JCM 15749</strain>
    </source>
</reference>
<dbReference type="Pfam" id="PF03070">
    <property type="entry name" value="TENA_THI-4"/>
    <property type="match status" value="1"/>
</dbReference>
<evidence type="ECO:0000313" key="4">
    <source>
        <dbReference type="Proteomes" id="UP001501480"/>
    </source>
</evidence>
<protein>
    <submittedName>
        <fullName evidence="3">Thiaminase II</fullName>
    </submittedName>
</protein>
<feature type="domain" description="Thiaminase-2/PQQC" evidence="2">
    <location>
        <begin position="7"/>
        <end position="208"/>
    </location>
</feature>
<dbReference type="RefSeq" id="WP_344330221.1">
    <property type="nucleotide sequence ID" value="NZ_BAAAPY010000017.1"/>
</dbReference>
<dbReference type="Proteomes" id="UP001501480">
    <property type="component" value="Unassembled WGS sequence"/>
</dbReference>
<evidence type="ECO:0000259" key="2">
    <source>
        <dbReference type="Pfam" id="PF03070"/>
    </source>
</evidence>
<dbReference type="InterPro" id="IPR004305">
    <property type="entry name" value="Thiaminase-2/PQQC"/>
</dbReference>
<gene>
    <name evidence="3" type="primary">tenA</name>
    <name evidence="3" type="ORF">GCM10009821_29290</name>
</gene>
<dbReference type="SUPFAM" id="SSF48613">
    <property type="entry name" value="Heme oxygenase-like"/>
    <property type="match status" value="1"/>
</dbReference>